<feature type="region of interest" description="Disordered" evidence="2">
    <location>
        <begin position="334"/>
        <end position="413"/>
    </location>
</feature>
<organism evidence="3 4">
    <name type="scientific">Marasmius crinis-equi</name>
    <dbReference type="NCBI Taxonomy" id="585013"/>
    <lineage>
        <taxon>Eukaryota</taxon>
        <taxon>Fungi</taxon>
        <taxon>Dikarya</taxon>
        <taxon>Basidiomycota</taxon>
        <taxon>Agaricomycotina</taxon>
        <taxon>Agaricomycetes</taxon>
        <taxon>Agaricomycetidae</taxon>
        <taxon>Agaricales</taxon>
        <taxon>Marasmiineae</taxon>
        <taxon>Marasmiaceae</taxon>
        <taxon>Marasmius</taxon>
    </lineage>
</organism>
<sequence>MPASTASTNSFSNVSDPRLQGSVGIRPINETVMSMMYHIPLAAQEDIRRTVQSRYGSGFTVENFFQAFELTLNGASQALTQATSRVRELESSAVDRQIQLVESKARIAELEARVLELDKEFTTLKETHVRSEFKIKVFEKMVERFRQDSAHDKGRISELNKQITEAGNDLQKVLKLKAEKDDLVDRLTRKAIFLAREALKGRRLNFLRVLPDLRLLIGRIRFEIAAIQAQLNLEPVETASVTATNGSAASVESTHAVNIASAAGRAMELTDAVVEFLNEYERHTRTILGDISEDGSVTRDLTKHSRGRIPGLDSLMRNIRARVSALVTRMRGLGQPPIIPESEVSFRPRSPTPNGRSTSSASTSTESSMPSLVSVSDTEDSDSSMVITPGSQVTSPRRGGIDPSGYLRFGTMDPTKLVPSSVADIVSPASVSKDWRARQ</sequence>
<protein>
    <submittedName>
        <fullName evidence="3">Uncharacterized protein</fullName>
    </submittedName>
</protein>
<name>A0ABR3ESW0_9AGAR</name>
<evidence type="ECO:0000313" key="3">
    <source>
        <dbReference type="EMBL" id="KAL0565986.1"/>
    </source>
</evidence>
<evidence type="ECO:0000313" key="4">
    <source>
        <dbReference type="Proteomes" id="UP001465976"/>
    </source>
</evidence>
<dbReference type="EMBL" id="JBAHYK010002051">
    <property type="protein sequence ID" value="KAL0565986.1"/>
    <property type="molecule type" value="Genomic_DNA"/>
</dbReference>
<evidence type="ECO:0000256" key="1">
    <source>
        <dbReference type="SAM" id="Coils"/>
    </source>
</evidence>
<feature type="compositionally biased region" description="Low complexity" evidence="2">
    <location>
        <begin position="357"/>
        <end position="376"/>
    </location>
</feature>
<proteinExistence type="predicted"/>
<evidence type="ECO:0000256" key="2">
    <source>
        <dbReference type="SAM" id="MobiDB-lite"/>
    </source>
</evidence>
<comment type="caution">
    <text evidence="3">The sequence shown here is derived from an EMBL/GenBank/DDBJ whole genome shotgun (WGS) entry which is preliminary data.</text>
</comment>
<keyword evidence="4" id="KW-1185">Reference proteome</keyword>
<dbReference type="Proteomes" id="UP001465976">
    <property type="component" value="Unassembled WGS sequence"/>
</dbReference>
<gene>
    <name evidence="3" type="ORF">V5O48_016032</name>
</gene>
<accession>A0ABR3ESW0</accession>
<feature type="coiled-coil region" evidence="1">
    <location>
        <begin position="72"/>
        <end position="127"/>
    </location>
</feature>
<keyword evidence="1" id="KW-0175">Coiled coil</keyword>
<reference evidence="3 4" key="1">
    <citation type="submission" date="2024-02" db="EMBL/GenBank/DDBJ databases">
        <title>A draft genome for the cacao thread blight pathogen Marasmius crinis-equi.</title>
        <authorList>
            <person name="Cohen S.P."/>
            <person name="Baruah I.K."/>
            <person name="Amoako-Attah I."/>
            <person name="Bukari Y."/>
            <person name="Meinhardt L.W."/>
            <person name="Bailey B.A."/>
        </authorList>
    </citation>
    <scope>NUCLEOTIDE SEQUENCE [LARGE SCALE GENOMIC DNA]</scope>
    <source>
        <strain evidence="3 4">GH-76</strain>
    </source>
</reference>